<dbReference type="InterPro" id="IPR000073">
    <property type="entry name" value="AB_hydrolase_1"/>
</dbReference>
<dbReference type="InterPro" id="IPR029058">
    <property type="entry name" value="AB_hydrolase_fold"/>
</dbReference>
<reference evidence="3 4" key="1">
    <citation type="submission" date="2016-10" db="EMBL/GenBank/DDBJ databases">
        <authorList>
            <person name="de Groot N.N."/>
        </authorList>
    </citation>
    <scope>NUCLEOTIDE SEQUENCE [LARGE SCALE GENOMIC DNA]</scope>
    <source>
        <strain evidence="3 4">CGMCC 1.9159</strain>
    </source>
</reference>
<protein>
    <submittedName>
        <fullName evidence="3">Pimeloyl-ACP methyl ester carboxylesterase</fullName>
    </submittedName>
</protein>
<gene>
    <name evidence="3" type="ORF">SAMN04488242_2437</name>
</gene>
<dbReference type="AlphaFoldDB" id="A0A1G9M0U2"/>
<dbReference type="PANTHER" id="PTHR46118:SF4">
    <property type="entry name" value="PROTEIN ABHD11"/>
    <property type="match status" value="1"/>
</dbReference>
<dbReference type="SUPFAM" id="SSF53474">
    <property type="entry name" value="alpha/beta-Hydrolases"/>
    <property type="match status" value="1"/>
</dbReference>
<sequence length="255" mass="28375">MAVGDGPIEVVFMHGLFGQGKNWTTVAKAIGDLATSHLVDLPNHGESSWTTGFDYDEQAEIVADWLRDTFEDRQVVLVGHSMGGKMAMRLAIHHPDLVAGLMVVDISPARNESALFFTSLVSGLRSLDLDTVASRGYADQALAERIPNDTIRRFLLQNLQRAGDRWTWKANLDMLGDELHAISGWQPIEGSYDGPVVWVIGGKSDYVKPEHDAPMREHFPSLRAITLKRAGHWVHSEDPESFVEVLRAFLGRTEF</sequence>
<organism evidence="3 4">
    <name type="scientific">Tessaracoccus oleiagri</name>
    <dbReference type="NCBI Taxonomy" id="686624"/>
    <lineage>
        <taxon>Bacteria</taxon>
        <taxon>Bacillati</taxon>
        <taxon>Actinomycetota</taxon>
        <taxon>Actinomycetes</taxon>
        <taxon>Propionibacteriales</taxon>
        <taxon>Propionibacteriaceae</taxon>
        <taxon>Tessaracoccus</taxon>
    </lineage>
</organism>
<dbReference type="Proteomes" id="UP000199475">
    <property type="component" value="Unassembled WGS sequence"/>
</dbReference>
<dbReference type="Pfam" id="PF00561">
    <property type="entry name" value="Abhydrolase_1"/>
    <property type="match status" value="1"/>
</dbReference>
<evidence type="ECO:0000313" key="4">
    <source>
        <dbReference type="Proteomes" id="UP000199475"/>
    </source>
</evidence>
<dbReference type="STRING" id="686624.SAMN04488242_2437"/>
<keyword evidence="1" id="KW-0378">Hydrolase</keyword>
<feature type="domain" description="AB hydrolase-1" evidence="2">
    <location>
        <begin position="10"/>
        <end position="239"/>
    </location>
</feature>
<dbReference type="Gene3D" id="3.40.50.1820">
    <property type="entry name" value="alpha/beta hydrolase"/>
    <property type="match status" value="1"/>
</dbReference>
<dbReference type="GO" id="GO:0016787">
    <property type="term" value="F:hydrolase activity"/>
    <property type="evidence" value="ECO:0007669"/>
    <property type="project" value="UniProtKB-KW"/>
</dbReference>
<evidence type="ECO:0000256" key="1">
    <source>
        <dbReference type="ARBA" id="ARBA00022801"/>
    </source>
</evidence>
<proteinExistence type="predicted"/>
<dbReference type="PANTHER" id="PTHR46118">
    <property type="entry name" value="PROTEIN ABHD11"/>
    <property type="match status" value="1"/>
</dbReference>
<name>A0A1G9M0U2_9ACTN</name>
<evidence type="ECO:0000313" key="3">
    <source>
        <dbReference type="EMBL" id="SDL67591.1"/>
    </source>
</evidence>
<dbReference type="PRINTS" id="PR00111">
    <property type="entry name" value="ABHYDROLASE"/>
</dbReference>
<keyword evidence="4" id="KW-1185">Reference proteome</keyword>
<accession>A0A1G9M0U2</accession>
<evidence type="ECO:0000259" key="2">
    <source>
        <dbReference type="Pfam" id="PF00561"/>
    </source>
</evidence>
<dbReference type="EMBL" id="FNGP01000004">
    <property type="protein sequence ID" value="SDL67591.1"/>
    <property type="molecule type" value="Genomic_DNA"/>
</dbReference>